<protein>
    <submittedName>
        <fullName evidence="1">DNA-repair protein XRCC1</fullName>
    </submittedName>
</protein>
<name>A0A4D6MRY9_VIGUN</name>
<dbReference type="Proteomes" id="UP000501690">
    <property type="component" value="Linkage Group LG8"/>
</dbReference>
<evidence type="ECO:0000313" key="2">
    <source>
        <dbReference type="Proteomes" id="UP000501690"/>
    </source>
</evidence>
<proteinExistence type="predicted"/>
<dbReference type="PANTHER" id="PTHR11370">
    <property type="entry name" value="DNA-REPAIR PROTEIN XRCC1"/>
    <property type="match status" value="1"/>
</dbReference>
<dbReference type="EMBL" id="CP039352">
    <property type="protein sequence ID" value="QCE03411.1"/>
    <property type="molecule type" value="Genomic_DNA"/>
</dbReference>
<sequence>MINVMFCQSSHLKRVNREQPSKSTTSIKSKSIDFYVWCIFWGKGFDISRKCFEPSEMKEWAIDDLNKTIQWLESQEEKPDPSEVTKIAAEGILTCLQDVIRSLEEKREDFGNLNKIFIFSDMYPT</sequence>
<keyword evidence="2" id="KW-1185">Reference proteome</keyword>
<dbReference type="PANTHER" id="PTHR11370:SF5">
    <property type="entry name" value="DNA REPAIR PROTEIN XRCC1"/>
    <property type="match status" value="1"/>
</dbReference>
<organism evidence="1 2">
    <name type="scientific">Vigna unguiculata</name>
    <name type="common">Cowpea</name>
    <dbReference type="NCBI Taxonomy" id="3917"/>
    <lineage>
        <taxon>Eukaryota</taxon>
        <taxon>Viridiplantae</taxon>
        <taxon>Streptophyta</taxon>
        <taxon>Embryophyta</taxon>
        <taxon>Tracheophyta</taxon>
        <taxon>Spermatophyta</taxon>
        <taxon>Magnoliopsida</taxon>
        <taxon>eudicotyledons</taxon>
        <taxon>Gunneridae</taxon>
        <taxon>Pentapetalae</taxon>
        <taxon>rosids</taxon>
        <taxon>fabids</taxon>
        <taxon>Fabales</taxon>
        <taxon>Fabaceae</taxon>
        <taxon>Papilionoideae</taxon>
        <taxon>50 kb inversion clade</taxon>
        <taxon>NPAAA clade</taxon>
        <taxon>indigoferoid/millettioid clade</taxon>
        <taxon>Phaseoleae</taxon>
        <taxon>Vigna</taxon>
    </lineage>
</organism>
<evidence type="ECO:0000313" key="1">
    <source>
        <dbReference type="EMBL" id="QCE03411.1"/>
    </source>
</evidence>
<reference evidence="1 2" key="1">
    <citation type="submission" date="2019-04" db="EMBL/GenBank/DDBJ databases">
        <title>An improved genome assembly and genetic linkage map for asparagus bean, Vigna unguiculata ssp. sesquipedialis.</title>
        <authorList>
            <person name="Xia Q."/>
            <person name="Zhang R."/>
            <person name="Dong Y."/>
        </authorList>
    </citation>
    <scope>NUCLEOTIDE SEQUENCE [LARGE SCALE GENOMIC DNA]</scope>
    <source>
        <tissue evidence="1">Leaf</tissue>
    </source>
</reference>
<accession>A0A4D6MRY9</accession>
<dbReference type="AlphaFoldDB" id="A0A4D6MRY9"/>
<gene>
    <name evidence="1" type="ORF">DEO72_LG8g1435</name>
</gene>